<dbReference type="InterPro" id="IPR036503">
    <property type="entry name" value="Ald_Fedxn_OxRdtase_N_sf"/>
</dbReference>
<dbReference type="Proteomes" id="UP001165427">
    <property type="component" value="Unassembled WGS sequence"/>
</dbReference>
<evidence type="ECO:0000313" key="2">
    <source>
        <dbReference type="EMBL" id="MCJ8499599.1"/>
    </source>
</evidence>
<accession>A0AA41R0F4</accession>
<reference evidence="2" key="1">
    <citation type="submission" date="2022-04" db="EMBL/GenBank/DDBJ databases">
        <title>Desulfatitalea alkaliphila sp. nov., a novel anaerobic sulfate-reducing bacterium isolated from terrestrial mud volcano, Taman Peninsula, Russia.</title>
        <authorList>
            <person name="Khomyakova M.A."/>
            <person name="Merkel A.Y."/>
            <person name="Slobodkin A.I."/>
        </authorList>
    </citation>
    <scope>NUCLEOTIDE SEQUENCE</scope>
    <source>
        <strain evidence="2">M08but</strain>
    </source>
</reference>
<dbReference type="SUPFAM" id="SSF56228">
    <property type="entry name" value="Aldehyde ferredoxin oxidoreductase, N-terminal domain"/>
    <property type="match status" value="1"/>
</dbReference>
<dbReference type="InterPro" id="IPR013983">
    <property type="entry name" value="Ald_Fedxn_OxRdtase_N"/>
</dbReference>
<gene>
    <name evidence="2" type="ORF">MRX98_03360</name>
</gene>
<dbReference type="GO" id="GO:0051536">
    <property type="term" value="F:iron-sulfur cluster binding"/>
    <property type="evidence" value="ECO:0007669"/>
    <property type="project" value="InterPro"/>
</dbReference>
<dbReference type="InterPro" id="IPR051919">
    <property type="entry name" value="W-dependent_AOR"/>
</dbReference>
<dbReference type="EMBL" id="JALJRB010000002">
    <property type="protein sequence ID" value="MCJ8499599.1"/>
    <property type="molecule type" value="Genomic_DNA"/>
</dbReference>
<dbReference type="PANTHER" id="PTHR30038">
    <property type="entry name" value="ALDEHYDE FERREDOXIN OXIDOREDUCTASE"/>
    <property type="match status" value="1"/>
</dbReference>
<evidence type="ECO:0000313" key="3">
    <source>
        <dbReference type="Proteomes" id="UP001165427"/>
    </source>
</evidence>
<organism evidence="2 3">
    <name type="scientific">Desulfatitalea alkaliphila</name>
    <dbReference type="NCBI Taxonomy" id="2929485"/>
    <lineage>
        <taxon>Bacteria</taxon>
        <taxon>Pseudomonadati</taxon>
        <taxon>Thermodesulfobacteriota</taxon>
        <taxon>Desulfobacteria</taxon>
        <taxon>Desulfobacterales</taxon>
        <taxon>Desulfosarcinaceae</taxon>
        <taxon>Desulfatitalea</taxon>
    </lineage>
</organism>
<evidence type="ECO:0000259" key="1">
    <source>
        <dbReference type="SMART" id="SM00790"/>
    </source>
</evidence>
<dbReference type="PANTHER" id="PTHR30038:SF0">
    <property type="entry name" value="TUNGSTEN-CONTAINING ALDEHYDE FERREDOXIN OXIDOREDUCTASE"/>
    <property type="match status" value="1"/>
</dbReference>
<name>A0AA41R0F4_9BACT</name>
<dbReference type="GO" id="GO:0016625">
    <property type="term" value="F:oxidoreductase activity, acting on the aldehyde or oxo group of donors, iron-sulfur protein as acceptor"/>
    <property type="evidence" value="ECO:0007669"/>
    <property type="project" value="InterPro"/>
</dbReference>
<feature type="domain" description="Aldehyde ferredoxin oxidoreductase N-terminal" evidence="1">
    <location>
        <begin position="7"/>
        <end position="200"/>
    </location>
</feature>
<comment type="caution">
    <text evidence="2">The sequence shown here is derived from an EMBL/GenBank/DDBJ whole genome shotgun (WGS) entry which is preliminary data.</text>
</comment>
<keyword evidence="3" id="KW-1185">Reference proteome</keyword>
<dbReference type="SMART" id="SM00790">
    <property type="entry name" value="AFOR_N"/>
    <property type="match status" value="1"/>
</dbReference>
<dbReference type="Gene3D" id="3.60.9.10">
    <property type="entry name" value="Aldehyde ferredoxin oxidoreductase, N-terminal domain"/>
    <property type="match status" value="1"/>
</dbReference>
<sequence>MEYLSGGKIVVVDLGTSEIVEETLEESLVEEKIGGAAITRHLAEAHADGNPIVIGTGLLTGTLYPATCGGIITAKSPVTGKLCHCPVTLKVALEIQFAGFDYIVLKGVSAKPVFLWVHDGIADISDAADVWGKDTWTTTDAWRKNMGDDLIQTMVIGKAGEEKSDCAQVCLNYWASGDRFGFGKLFGMKNLKGLAFRGMGLLEIADAEEFIELSLDMLEDLKESAFVGKQGIGDLCAAIGEQGAKEWLAPIVHRHSACYNTPYPSNTFVYIDEDPQRVTEPEQAEPGFLVTDLYGLLGFYKLNLSAKDACGLMRECARLGLDAATVAEWCAANGKQAAGDIQAALPGISSQATISGRGIFSPWCPRQPIWGAFEAAAQDGEQWWERRMAVAAVFGIHPLMAVMAPELSEADLLETATVGTGITFNQERLNGVIDYLLAD</sequence>
<dbReference type="Pfam" id="PF02730">
    <property type="entry name" value="AFOR_N"/>
    <property type="match status" value="1"/>
</dbReference>
<protein>
    <recommendedName>
        <fullName evidence="1">Aldehyde ferredoxin oxidoreductase N-terminal domain-containing protein</fullName>
    </recommendedName>
</protein>
<dbReference type="AlphaFoldDB" id="A0AA41R0F4"/>
<proteinExistence type="predicted"/>
<dbReference type="RefSeq" id="WP_246902987.1">
    <property type="nucleotide sequence ID" value="NZ_JALJRB010000002.1"/>
</dbReference>